<keyword evidence="2" id="KW-0282">Flagellum</keyword>
<name>A0ABS2Q015_9BACL</name>
<evidence type="ECO:0000313" key="2">
    <source>
        <dbReference type="EMBL" id="MBM7645471.1"/>
    </source>
</evidence>
<dbReference type="Proteomes" id="UP000808914">
    <property type="component" value="Unassembled WGS sequence"/>
</dbReference>
<comment type="caution">
    <text evidence="2">The sequence shown here is derived from an EMBL/GenBank/DDBJ whole genome shotgun (WGS) entry which is preliminary data.</text>
</comment>
<proteinExistence type="predicted"/>
<reference evidence="2 3" key="1">
    <citation type="submission" date="2021-01" db="EMBL/GenBank/DDBJ databases">
        <title>Genomic Encyclopedia of Type Strains, Phase IV (KMG-IV): sequencing the most valuable type-strain genomes for metagenomic binning, comparative biology and taxonomic classification.</title>
        <authorList>
            <person name="Goeker M."/>
        </authorList>
    </citation>
    <scope>NUCLEOTIDE SEQUENCE [LARGE SCALE GENOMIC DNA]</scope>
    <source>
        <strain evidence="2 3">DSM 28236</strain>
    </source>
</reference>
<keyword evidence="2" id="KW-0966">Cell projection</keyword>
<sequence>MEVSREALQQLKHHIEELKTALTQLRMLNQQANHVIHQTQSAVHRGTSDQYWQGKKKEHFMNEFERTTQQGTVLLQTIDEQIQLVQNSIQYLIQKESQLAHQIEEKEQREKKERLKMMKGD</sequence>
<gene>
    <name evidence="2" type="ORF">JOD45_001682</name>
</gene>
<keyword evidence="3" id="KW-1185">Reference proteome</keyword>
<evidence type="ECO:0000256" key="1">
    <source>
        <dbReference type="SAM" id="Coils"/>
    </source>
</evidence>
<organism evidence="2 3">
    <name type="scientific">Scopulibacillus daqui</name>
    <dbReference type="NCBI Taxonomy" id="1469162"/>
    <lineage>
        <taxon>Bacteria</taxon>
        <taxon>Bacillati</taxon>
        <taxon>Bacillota</taxon>
        <taxon>Bacilli</taxon>
        <taxon>Bacillales</taxon>
        <taxon>Sporolactobacillaceae</taxon>
        <taxon>Scopulibacillus</taxon>
    </lineage>
</organism>
<dbReference type="EMBL" id="JAFBER010000009">
    <property type="protein sequence ID" value="MBM7645471.1"/>
    <property type="molecule type" value="Genomic_DNA"/>
</dbReference>
<evidence type="ECO:0000313" key="3">
    <source>
        <dbReference type="Proteomes" id="UP000808914"/>
    </source>
</evidence>
<dbReference type="Gene3D" id="1.10.287.1060">
    <property type="entry name" value="ESAT-6-like"/>
    <property type="match status" value="1"/>
</dbReference>
<feature type="coiled-coil region" evidence="1">
    <location>
        <begin position="1"/>
        <end position="35"/>
    </location>
</feature>
<protein>
    <submittedName>
        <fullName evidence="2">Flagellar biosynthesis chaperone FliJ</fullName>
    </submittedName>
</protein>
<dbReference type="RefSeq" id="WP_205003412.1">
    <property type="nucleotide sequence ID" value="NZ_JAFBER010000009.1"/>
</dbReference>
<accession>A0ABS2Q015</accession>
<keyword evidence="1" id="KW-0175">Coiled coil</keyword>
<keyword evidence="2" id="KW-0969">Cilium</keyword>